<keyword evidence="2" id="KW-1185">Reference proteome</keyword>
<reference evidence="1 2" key="1">
    <citation type="submission" date="2021-12" db="EMBL/GenBank/DDBJ databases">
        <title>Mucilaginibacter roseus genome.</title>
        <authorList>
            <person name="Ferreira J.R."/>
            <person name="Newman J.D."/>
        </authorList>
    </citation>
    <scope>NUCLEOTIDE SEQUENCE [LARGE SCALE GENOMIC DNA]</scope>
    <source>
        <strain evidence="1 2">LMG 28454</strain>
    </source>
</reference>
<proteinExistence type="predicted"/>
<dbReference type="Proteomes" id="UP001199919">
    <property type="component" value="Unassembled WGS sequence"/>
</dbReference>
<name>A0ABS8U347_9SPHI</name>
<dbReference type="EMBL" id="JAJPWV010000002">
    <property type="protein sequence ID" value="MCD8739943.1"/>
    <property type="molecule type" value="Genomic_DNA"/>
</dbReference>
<comment type="caution">
    <text evidence="1">The sequence shown here is derived from an EMBL/GenBank/DDBJ whole genome shotgun (WGS) entry which is preliminary data.</text>
</comment>
<organism evidence="1 2">
    <name type="scientific">Mucilaginibacter roseus</name>
    <dbReference type="NCBI Taxonomy" id="1528868"/>
    <lineage>
        <taxon>Bacteria</taxon>
        <taxon>Pseudomonadati</taxon>
        <taxon>Bacteroidota</taxon>
        <taxon>Sphingobacteriia</taxon>
        <taxon>Sphingobacteriales</taxon>
        <taxon>Sphingobacteriaceae</taxon>
        <taxon>Mucilaginibacter</taxon>
    </lineage>
</organism>
<dbReference type="RefSeq" id="WP_232176117.1">
    <property type="nucleotide sequence ID" value="NZ_JAJPWV010000002.1"/>
</dbReference>
<evidence type="ECO:0000313" key="1">
    <source>
        <dbReference type="EMBL" id="MCD8739943.1"/>
    </source>
</evidence>
<sequence>MYNRIIRICYRKIIDGAASKAWDRLVFDDSYTEYRMQVQNFERAAQYPLYTDLLKYNPEVIKMNHMVSGAVMGYLQLLNNIMPDVLNTLGRRFLKFNQFKFEIINSHLENKEKHRISITFYSEPVYWLDTIGQNLLLTGIDQQQDMTLTDLLPLTQYLSIYSIQNQEINNCGTNASYHIFSR</sequence>
<evidence type="ECO:0008006" key="3">
    <source>
        <dbReference type="Google" id="ProtNLM"/>
    </source>
</evidence>
<evidence type="ECO:0000313" key="2">
    <source>
        <dbReference type="Proteomes" id="UP001199919"/>
    </source>
</evidence>
<accession>A0ABS8U347</accession>
<gene>
    <name evidence="1" type="ORF">LT679_04970</name>
</gene>
<protein>
    <recommendedName>
        <fullName evidence="3">Heme NO-binding domain-containing protein</fullName>
    </recommendedName>
</protein>